<accession>A0ABX7NL84</accession>
<reference evidence="3 4" key="1">
    <citation type="submission" date="2021-02" db="EMBL/GenBank/DDBJ databases">
        <title>De Novo genome assembly of isolated myxobacteria.</title>
        <authorList>
            <person name="Stevens D.C."/>
        </authorList>
    </citation>
    <scope>NUCLEOTIDE SEQUENCE [LARGE SCALE GENOMIC DNA]</scope>
    <source>
        <strain evidence="3 4">SCHIC003</strain>
    </source>
</reference>
<dbReference type="InterPro" id="IPR000253">
    <property type="entry name" value="FHA_dom"/>
</dbReference>
<dbReference type="EMBL" id="CP071091">
    <property type="protein sequence ID" value="QSQ18244.1"/>
    <property type="molecule type" value="Genomic_DNA"/>
</dbReference>
<dbReference type="Gene3D" id="2.60.200.20">
    <property type="match status" value="1"/>
</dbReference>
<gene>
    <name evidence="3" type="ORF">JY572_13240</name>
</gene>
<dbReference type="SMART" id="SM00065">
    <property type="entry name" value="GAF"/>
    <property type="match status" value="1"/>
</dbReference>
<evidence type="ECO:0000313" key="4">
    <source>
        <dbReference type="Proteomes" id="UP000663090"/>
    </source>
</evidence>
<feature type="domain" description="Guanylate cyclase" evidence="2">
    <location>
        <begin position="342"/>
        <end position="474"/>
    </location>
</feature>
<evidence type="ECO:0000313" key="3">
    <source>
        <dbReference type="EMBL" id="QSQ18244.1"/>
    </source>
</evidence>
<dbReference type="Pfam" id="PF01590">
    <property type="entry name" value="GAF"/>
    <property type="match status" value="1"/>
</dbReference>
<dbReference type="InterPro" id="IPR029016">
    <property type="entry name" value="GAF-like_dom_sf"/>
</dbReference>
<dbReference type="SUPFAM" id="SSF55781">
    <property type="entry name" value="GAF domain-like"/>
    <property type="match status" value="1"/>
</dbReference>
<feature type="domain" description="FHA" evidence="1">
    <location>
        <begin position="22"/>
        <end position="71"/>
    </location>
</feature>
<dbReference type="SMART" id="SM00044">
    <property type="entry name" value="CYCc"/>
    <property type="match status" value="1"/>
</dbReference>
<dbReference type="Gene3D" id="3.30.70.1230">
    <property type="entry name" value="Nucleotide cyclase"/>
    <property type="match status" value="1"/>
</dbReference>
<dbReference type="SUPFAM" id="SSF49879">
    <property type="entry name" value="SMAD/FHA domain"/>
    <property type="match status" value="1"/>
</dbReference>
<dbReference type="PROSITE" id="PS50125">
    <property type="entry name" value="GUANYLATE_CYCLASE_2"/>
    <property type="match status" value="1"/>
</dbReference>
<dbReference type="Gene3D" id="3.30.450.40">
    <property type="match status" value="1"/>
</dbReference>
<dbReference type="SUPFAM" id="SSF55073">
    <property type="entry name" value="Nucleotide cyclase"/>
    <property type="match status" value="1"/>
</dbReference>
<dbReference type="InterPro" id="IPR001054">
    <property type="entry name" value="A/G_cyclase"/>
</dbReference>
<keyword evidence="4" id="KW-1185">Reference proteome</keyword>
<organism evidence="3 4">
    <name type="scientific">Myxococcus landrumensis</name>
    <dbReference type="NCBI Taxonomy" id="2813577"/>
    <lineage>
        <taxon>Bacteria</taxon>
        <taxon>Pseudomonadati</taxon>
        <taxon>Myxococcota</taxon>
        <taxon>Myxococcia</taxon>
        <taxon>Myxococcales</taxon>
        <taxon>Cystobacterineae</taxon>
        <taxon>Myxococcaceae</taxon>
        <taxon>Myxococcus</taxon>
    </lineage>
</organism>
<dbReference type="CDD" id="cd07302">
    <property type="entry name" value="CHD"/>
    <property type="match status" value="1"/>
</dbReference>
<evidence type="ECO:0000259" key="1">
    <source>
        <dbReference type="PROSITE" id="PS50006"/>
    </source>
</evidence>
<protein>
    <submittedName>
        <fullName evidence="3">GAF domain-containing protein</fullName>
    </submittedName>
</protein>
<dbReference type="Pfam" id="PF00498">
    <property type="entry name" value="FHA"/>
    <property type="match status" value="1"/>
</dbReference>
<dbReference type="InterPro" id="IPR003018">
    <property type="entry name" value="GAF"/>
</dbReference>
<name>A0ABX7NL84_9BACT</name>
<dbReference type="InterPro" id="IPR008984">
    <property type="entry name" value="SMAD_FHA_dom_sf"/>
</dbReference>
<dbReference type="InterPro" id="IPR029787">
    <property type="entry name" value="Nucleotide_cyclase"/>
</dbReference>
<dbReference type="CDD" id="cd00060">
    <property type="entry name" value="FHA"/>
    <property type="match status" value="1"/>
</dbReference>
<dbReference type="PANTHER" id="PTHR43081:SF1">
    <property type="entry name" value="ADENYLATE CYCLASE, TERMINAL-DIFFERENTIATION SPECIFIC"/>
    <property type="match status" value="1"/>
</dbReference>
<proteinExistence type="predicted"/>
<dbReference type="InterPro" id="IPR050697">
    <property type="entry name" value="Adenylyl/Guanylyl_Cyclase_3/4"/>
</dbReference>
<dbReference type="PANTHER" id="PTHR43081">
    <property type="entry name" value="ADENYLATE CYCLASE, TERMINAL-DIFFERENTIATION SPECIFIC-RELATED"/>
    <property type="match status" value="1"/>
</dbReference>
<dbReference type="Pfam" id="PF00211">
    <property type="entry name" value="Guanylate_cyc"/>
    <property type="match status" value="1"/>
</dbReference>
<dbReference type="Proteomes" id="UP000663090">
    <property type="component" value="Chromosome"/>
</dbReference>
<dbReference type="SMART" id="SM00240">
    <property type="entry name" value="FHA"/>
    <property type="match status" value="1"/>
</dbReference>
<sequence>MRLILNPGREGEQELLLPEGTTTIGRTDGCSVCVLHKSLSRRHARLEREGARVLLLDQGSKNGTFVGDTRVERRELQVGDTFRCGEVWFQLLAGGGESEGTLSPLHTRTLETRFSLASMETLLESPRLKVRPASEGDTTRERFQVLLAVAQLLASPVPLDTLLARILQLVFRILDVDRAAVLLEDETTGGLRLRVARSAEGQQPSQGHFFSQSIVDSVHANGLAALYANALRDLRLNSAESIHTQSIHSAMCVPLRSRDTGLGVLYVDNRSRGGLFTEADLEFLTAFANQAAAAIDNARLTQRLEEEAVLRNTYLRFFPPDVVRRLQTSPGGALDVVETEVTVLFADISEFTSLSSSLRPREVVDMLNAYFPVMADAVFRHEGTLEKYIGDALMAVWGAPFSRSDDTDRALRAAVDMQRDLQGLNAQLLARGHPELRIHVGLNSGPAAAGNIGSERYLQYATLGDVTNVASRVCGVARAGEIVLSESTRTRLKQSRWPLTPLPPTRVKGKDDPLTLHRVEWEESSG</sequence>
<dbReference type="PROSITE" id="PS50006">
    <property type="entry name" value="FHA_DOMAIN"/>
    <property type="match status" value="1"/>
</dbReference>
<evidence type="ECO:0000259" key="2">
    <source>
        <dbReference type="PROSITE" id="PS50125"/>
    </source>
</evidence>